<keyword evidence="1" id="KW-0472">Membrane</keyword>
<dbReference type="Proteomes" id="UP000800200">
    <property type="component" value="Unassembled WGS sequence"/>
</dbReference>
<dbReference type="AlphaFoldDB" id="A0A6A6DIZ3"/>
<name>A0A6A6DIZ3_9PEZI</name>
<gene>
    <name evidence="2" type="ORF">K469DRAFT_326381</name>
</gene>
<accession>A0A6A6DIZ3</accession>
<evidence type="ECO:0000313" key="3">
    <source>
        <dbReference type="Proteomes" id="UP000800200"/>
    </source>
</evidence>
<sequence length="115" mass="12269">MASLHISFTNLSLQPFSLYLICTAFLFAVTVAALNFSHSRTTTFYSEPIILGGNCAVNSPTVPTKRKARHQAGGGCKDDHLLGGADVKVTSCEMPNSGLVSQVSCTPSLSLDFTW</sequence>
<keyword evidence="1" id="KW-1133">Transmembrane helix</keyword>
<feature type="transmembrane region" description="Helical" evidence="1">
    <location>
        <begin position="16"/>
        <end position="36"/>
    </location>
</feature>
<evidence type="ECO:0000313" key="2">
    <source>
        <dbReference type="EMBL" id="KAF2178903.1"/>
    </source>
</evidence>
<organism evidence="2 3">
    <name type="scientific">Zopfia rhizophila CBS 207.26</name>
    <dbReference type="NCBI Taxonomy" id="1314779"/>
    <lineage>
        <taxon>Eukaryota</taxon>
        <taxon>Fungi</taxon>
        <taxon>Dikarya</taxon>
        <taxon>Ascomycota</taxon>
        <taxon>Pezizomycotina</taxon>
        <taxon>Dothideomycetes</taxon>
        <taxon>Dothideomycetes incertae sedis</taxon>
        <taxon>Zopfiaceae</taxon>
        <taxon>Zopfia</taxon>
    </lineage>
</organism>
<reference evidence="2" key="1">
    <citation type="journal article" date="2020" name="Stud. Mycol.">
        <title>101 Dothideomycetes genomes: a test case for predicting lifestyles and emergence of pathogens.</title>
        <authorList>
            <person name="Haridas S."/>
            <person name="Albert R."/>
            <person name="Binder M."/>
            <person name="Bloem J."/>
            <person name="Labutti K."/>
            <person name="Salamov A."/>
            <person name="Andreopoulos B."/>
            <person name="Baker S."/>
            <person name="Barry K."/>
            <person name="Bills G."/>
            <person name="Bluhm B."/>
            <person name="Cannon C."/>
            <person name="Castanera R."/>
            <person name="Culley D."/>
            <person name="Daum C."/>
            <person name="Ezra D."/>
            <person name="Gonzalez J."/>
            <person name="Henrissat B."/>
            <person name="Kuo A."/>
            <person name="Liang C."/>
            <person name="Lipzen A."/>
            <person name="Lutzoni F."/>
            <person name="Magnuson J."/>
            <person name="Mondo S."/>
            <person name="Nolan M."/>
            <person name="Ohm R."/>
            <person name="Pangilinan J."/>
            <person name="Park H.-J."/>
            <person name="Ramirez L."/>
            <person name="Alfaro M."/>
            <person name="Sun H."/>
            <person name="Tritt A."/>
            <person name="Yoshinaga Y."/>
            <person name="Zwiers L.-H."/>
            <person name="Turgeon B."/>
            <person name="Goodwin S."/>
            <person name="Spatafora J."/>
            <person name="Crous P."/>
            <person name="Grigoriev I."/>
        </authorList>
    </citation>
    <scope>NUCLEOTIDE SEQUENCE</scope>
    <source>
        <strain evidence="2">CBS 207.26</strain>
    </source>
</reference>
<keyword evidence="1" id="KW-0812">Transmembrane</keyword>
<proteinExistence type="predicted"/>
<keyword evidence="3" id="KW-1185">Reference proteome</keyword>
<protein>
    <submittedName>
        <fullName evidence="2">Uncharacterized protein</fullName>
    </submittedName>
</protein>
<dbReference type="EMBL" id="ML994672">
    <property type="protein sequence ID" value="KAF2178903.1"/>
    <property type="molecule type" value="Genomic_DNA"/>
</dbReference>
<evidence type="ECO:0000256" key="1">
    <source>
        <dbReference type="SAM" id="Phobius"/>
    </source>
</evidence>